<evidence type="ECO:0000256" key="1">
    <source>
        <dbReference type="SAM" id="MobiDB-lite"/>
    </source>
</evidence>
<proteinExistence type="predicted"/>
<dbReference type="Gene3D" id="1.10.10.10">
    <property type="entry name" value="Winged helix-like DNA-binding domain superfamily/Winged helix DNA-binding domain"/>
    <property type="match status" value="1"/>
</dbReference>
<dbReference type="EMBL" id="MFUE01000007">
    <property type="protein sequence ID" value="OGI77922.1"/>
    <property type="molecule type" value="Genomic_DNA"/>
</dbReference>
<name>A0A1F6W800_9BACT</name>
<dbReference type="AlphaFoldDB" id="A0A1F6W800"/>
<organism evidence="2 3">
    <name type="scientific">Candidatus Nomurabacteria bacterium RIFCSPHIGHO2_02_FULL_41_18</name>
    <dbReference type="NCBI Taxonomy" id="1801754"/>
    <lineage>
        <taxon>Bacteria</taxon>
        <taxon>Candidatus Nomuraibacteriota</taxon>
    </lineage>
</organism>
<gene>
    <name evidence="2" type="ORF">A3D42_03370</name>
</gene>
<sequence length="177" mass="20910">MTNQPAQFNVRAKVSKERFYIDNKIVDLNYLNFLGRGASVYISLARHARHETQIAFPSYETLMRESGIKNRNTISKAIRMLEKLNMIRIRKSSRRKSNNYYMIDRSEWKSPSSITSDTTRAVSKRANYQYQKHPWSSIKSDTGNELKKSTKEMNDIEREKINEGRRNLNDKFNIHKQ</sequence>
<dbReference type="Proteomes" id="UP000177777">
    <property type="component" value="Unassembled WGS sequence"/>
</dbReference>
<reference evidence="2 3" key="1">
    <citation type="journal article" date="2016" name="Nat. Commun.">
        <title>Thousands of microbial genomes shed light on interconnected biogeochemical processes in an aquifer system.</title>
        <authorList>
            <person name="Anantharaman K."/>
            <person name="Brown C.T."/>
            <person name="Hug L.A."/>
            <person name="Sharon I."/>
            <person name="Castelle C.J."/>
            <person name="Probst A.J."/>
            <person name="Thomas B.C."/>
            <person name="Singh A."/>
            <person name="Wilkins M.J."/>
            <person name="Karaoz U."/>
            <person name="Brodie E.L."/>
            <person name="Williams K.H."/>
            <person name="Hubbard S.S."/>
            <person name="Banfield J.F."/>
        </authorList>
    </citation>
    <scope>NUCLEOTIDE SEQUENCE [LARGE SCALE GENOMIC DNA]</scope>
</reference>
<feature type="region of interest" description="Disordered" evidence="1">
    <location>
        <begin position="133"/>
        <end position="177"/>
    </location>
</feature>
<comment type="caution">
    <text evidence="2">The sequence shown here is derived from an EMBL/GenBank/DDBJ whole genome shotgun (WGS) entry which is preliminary data.</text>
</comment>
<evidence type="ECO:0000313" key="3">
    <source>
        <dbReference type="Proteomes" id="UP000177777"/>
    </source>
</evidence>
<protein>
    <recommendedName>
        <fullName evidence="4">Helix-turn-helix domain-containing protein</fullName>
    </recommendedName>
</protein>
<evidence type="ECO:0008006" key="4">
    <source>
        <dbReference type="Google" id="ProtNLM"/>
    </source>
</evidence>
<feature type="compositionally biased region" description="Basic and acidic residues" evidence="1">
    <location>
        <begin position="142"/>
        <end position="177"/>
    </location>
</feature>
<dbReference type="InterPro" id="IPR036388">
    <property type="entry name" value="WH-like_DNA-bd_sf"/>
</dbReference>
<accession>A0A1F6W800</accession>
<dbReference type="Pfam" id="PF13730">
    <property type="entry name" value="HTH_36"/>
    <property type="match status" value="1"/>
</dbReference>
<evidence type="ECO:0000313" key="2">
    <source>
        <dbReference type="EMBL" id="OGI77922.1"/>
    </source>
</evidence>